<dbReference type="PANTHER" id="PTHR11538">
    <property type="entry name" value="PHENYLALANYL-TRNA SYNTHETASE"/>
    <property type="match status" value="1"/>
</dbReference>
<organism evidence="15 16">
    <name type="scientific">Olea europaea subsp. europaea</name>
    <dbReference type="NCBI Taxonomy" id="158383"/>
    <lineage>
        <taxon>Eukaryota</taxon>
        <taxon>Viridiplantae</taxon>
        <taxon>Streptophyta</taxon>
        <taxon>Embryophyta</taxon>
        <taxon>Tracheophyta</taxon>
        <taxon>Spermatophyta</taxon>
        <taxon>Magnoliopsida</taxon>
        <taxon>eudicotyledons</taxon>
        <taxon>Gunneridae</taxon>
        <taxon>Pentapetalae</taxon>
        <taxon>asterids</taxon>
        <taxon>lamiids</taxon>
        <taxon>Lamiales</taxon>
        <taxon>Oleaceae</taxon>
        <taxon>Oleeae</taxon>
        <taxon>Olea</taxon>
    </lineage>
</organism>
<dbReference type="Pfam" id="PF01409">
    <property type="entry name" value="tRNA-synt_2d"/>
    <property type="match status" value="1"/>
</dbReference>
<dbReference type="GO" id="GO:0004826">
    <property type="term" value="F:phenylalanine-tRNA ligase activity"/>
    <property type="evidence" value="ECO:0007669"/>
    <property type="project" value="UniProtKB-EC"/>
</dbReference>
<comment type="subcellular location">
    <subcellularLocation>
        <location evidence="1">Mitochondrion matrix</location>
    </subcellularLocation>
</comment>
<evidence type="ECO:0000256" key="9">
    <source>
        <dbReference type="ARBA" id="ARBA00023128"/>
    </source>
</evidence>
<evidence type="ECO:0000256" key="10">
    <source>
        <dbReference type="ARBA" id="ARBA00023146"/>
    </source>
</evidence>
<protein>
    <recommendedName>
        <fullName evidence="3">phenylalanine--tRNA ligase</fullName>
        <ecNumber evidence="3">6.1.1.20</ecNumber>
    </recommendedName>
    <alternativeName>
        <fullName evidence="11">Phenylalanyl-tRNA synthetase</fullName>
    </alternativeName>
</protein>
<evidence type="ECO:0000256" key="6">
    <source>
        <dbReference type="ARBA" id="ARBA00022840"/>
    </source>
</evidence>
<keyword evidence="5" id="KW-0547">Nucleotide-binding</keyword>
<sequence>MAFTLLQSTLFSKPSLFSHRRSFAFYIQLSFFATNSAFPSDKFRQPMASVLELGGVKIAKAGNMRDQHPLGILKNAIYDYFDGNHPNKFDKFDDLYPIVSTIVNFDDVFVPTDHVSRSYNDTCYVDSETVSRCHTSAHQAELLRGGHTHFLVTGVVYRKDSIDSTHYPVFHQMEGVRVFTLADWEASDTDATSYAMEDLKKCLEGDSFTENNLYEVIRGIAEDLVEEVKLIDNFTKKGMTSHCYRIAYRSMECSLTDEEINDLQETILCTLMYVFEFANKVEETEGD</sequence>
<dbReference type="SMART" id="SM00896">
    <property type="entry name" value="FDX-ACB"/>
    <property type="match status" value="1"/>
</dbReference>
<comment type="function">
    <text evidence="13">Is responsible for the charging of tRNA(Phe) with phenylalanine in mitochondrial translation.</text>
</comment>
<evidence type="ECO:0000256" key="3">
    <source>
        <dbReference type="ARBA" id="ARBA00012814"/>
    </source>
</evidence>
<evidence type="ECO:0000256" key="1">
    <source>
        <dbReference type="ARBA" id="ARBA00004305"/>
    </source>
</evidence>
<keyword evidence="16" id="KW-1185">Reference proteome</keyword>
<evidence type="ECO:0000256" key="8">
    <source>
        <dbReference type="ARBA" id="ARBA00022946"/>
    </source>
</evidence>
<keyword evidence="6" id="KW-0067">ATP-binding</keyword>
<evidence type="ECO:0000259" key="14">
    <source>
        <dbReference type="PROSITE" id="PS51447"/>
    </source>
</evidence>
<feature type="domain" description="FDX-ACB" evidence="14">
    <location>
        <begin position="182"/>
        <end position="282"/>
    </location>
</feature>
<dbReference type="SUPFAM" id="SSF55681">
    <property type="entry name" value="Class II aaRS and biotin synthetases"/>
    <property type="match status" value="1"/>
</dbReference>
<dbReference type="Gene3D" id="3.30.930.10">
    <property type="entry name" value="Bira Bifunctional Protein, Domain 2"/>
    <property type="match status" value="1"/>
</dbReference>
<dbReference type="AlphaFoldDB" id="A0A8S0UU65"/>
<evidence type="ECO:0000256" key="13">
    <source>
        <dbReference type="ARBA" id="ARBA00057761"/>
    </source>
</evidence>
<dbReference type="EC" id="6.1.1.20" evidence="3"/>
<evidence type="ECO:0000313" key="16">
    <source>
        <dbReference type="Proteomes" id="UP000594638"/>
    </source>
</evidence>
<comment type="catalytic activity">
    <reaction evidence="12">
        <text>tRNA(Phe) + L-phenylalanine + ATP = L-phenylalanyl-tRNA(Phe) + AMP + diphosphate + H(+)</text>
        <dbReference type="Rhea" id="RHEA:19413"/>
        <dbReference type="Rhea" id="RHEA-COMP:9668"/>
        <dbReference type="Rhea" id="RHEA-COMP:9699"/>
        <dbReference type="ChEBI" id="CHEBI:15378"/>
        <dbReference type="ChEBI" id="CHEBI:30616"/>
        <dbReference type="ChEBI" id="CHEBI:33019"/>
        <dbReference type="ChEBI" id="CHEBI:58095"/>
        <dbReference type="ChEBI" id="CHEBI:78442"/>
        <dbReference type="ChEBI" id="CHEBI:78531"/>
        <dbReference type="ChEBI" id="CHEBI:456215"/>
        <dbReference type="EC" id="6.1.1.20"/>
    </reaction>
</comment>
<dbReference type="PANTHER" id="PTHR11538:SF41">
    <property type="entry name" value="PHENYLALANINE--TRNA LIGASE, MITOCHONDRIAL"/>
    <property type="match status" value="1"/>
</dbReference>
<dbReference type="Gramene" id="OE9A116036T1">
    <property type="protein sequence ID" value="OE9A116036C1"/>
    <property type="gene ID" value="OE9A116036"/>
</dbReference>
<accession>A0A8S0UU65</accession>
<dbReference type="PROSITE" id="PS51447">
    <property type="entry name" value="FDX_ACB"/>
    <property type="match status" value="1"/>
</dbReference>
<dbReference type="InterPro" id="IPR002319">
    <property type="entry name" value="Phenylalanyl-tRNA_Synthase"/>
</dbReference>
<dbReference type="GO" id="GO:0005524">
    <property type="term" value="F:ATP binding"/>
    <property type="evidence" value="ECO:0007669"/>
    <property type="project" value="UniProtKB-KW"/>
</dbReference>
<keyword evidence="7" id="KW-0648">Protein biosynthesis</keyword>
<proteinExistence type="inferred from homology"/>
<name>A0A8S0UU65_OLEEU</name>
<comment type="caution">
    <text evidence="15">The sequence shown here is derived from an EMBL/GenBank/DDBJ whole genome shotgun (WGS) entry which is preliminary data.</text>
</comment>
<keyword evidence="9" id="KW-0496">Mitochondrion</keyword>
<keyword evidence="4" id="KW-0436">Ligase</keyword>
<dbReference type="EMBL" id="CACTIH010009044">
    <property type="protein sequence ID" value="CAA3020757.1"/>
    <property type="molecule type" value="Genomic_DNA"/>
</dbReference>
<evidence type="ECO:0000256" key="12">
    <source>
        <dbReference type="ARBA" id="ARBA00049255"/>
    </source>
</evidence>
<dbReference type="InterPro" id="IPR005121">
    <property type="entry name" value="Fdx_antiC-bd"/>
</dbReference>
<evidence type="ECO:0000256" key="7">
    <source>
        <dbReference type="ARBA" id="ARBA00022917"/>
    </source>
</evidence>
<keyword evidence="10" id="KW-0030">Aminoacyl-tRNA synthetase</keyword>
<evidence type="ECO:0000313" key="15">
    <source>
        <dbReference type="EMBL" id="CAA3020757.1"/>
    </source>
</evidence>
<dbReference type="GO" id="GO:0005759">
    <property type="term" value="C:mitochondrial matrix"/>
    <property type="evidence" value="ECO:0007669"/>
    <property type="project" value="UniProtKB-SubCell"/>
</dbReference>
<dbReference type="Proteomes" id="UP000594638">
    <property type="component" value="Unassembled WGS sequence"/>
</dbReference>
<reference evidence="15 16" key="1">
    <citation type="submission" date="2019-12" db="EMBL/GenBank/DDBJ databases">
        <authorList>
            <person name="Alioto T."/>
            <person name="Alioto T."/>
            <person name="Gomez Garrido J."/>
        </authorList>
    </citation>
    <scope>NUCLEOTIDE SEQUENCE [LARGE SCALE GENOMIC DNA]</scope>
</reference>
<evidence type="ECO:0000256" key="4">
    <source>
        <dbReference type="ARBA" id="ARBA00022598"/>
    </source>
</evidence>
<dbReference type="InterPro" id="IPR045864">
    <property type="entry name" value="aa-tRNA-synth_II/BPL/LPL"/>
</dbReference>
<dbReference type="Pfam" id="PF03147">
    <property type="entry name" value="FDX-ACB"/>
    <property type="match status" value="1"/>
</dbReference>
<comment type="similarity">
    <text evidence="2">Belongs to the class-II aminoacyl-tRNA synthetase family.</text>
</comment>
<dbReference type="FunFam" id="3.30.70.380:FF:000003">
    <property type="entry name" value="Phenylalanine--tRNA ligase chloroplastic/mitochondrial"/>
    <property type="match status" value="1"/>
</dbReference>
<gene>
    <name evidence="15" type="ORF">OLEA9_A116036</name>
</gene>
<evidence type="ECO:0000256" key="2">
    <source>
        <dbReference type="ARBA" id="ARBA00008226"/>
    </source>
</evidence>
<dbReference type="GO" id="GO:0006432">
    <property type="term" value="P:phenylalanyl-tRNA aminoacylation"/>
    <property type="evidence" value="ECO:0007669"/>
    <property type="project" value="TreeGrafter"/>
</dbReference>
<keyword evidence="8" id="KW-0809">Transit peptide</keyword>
<dbReference type="OrthoDB" id="4457at2759"/>
<dbReference type="GO" id="GO:0000049">
    <property type="term" value="F:tRNA binding"/>
    <property type="evidence" value="ECO:0007669"/>
    <property type="project" value="InterPro"/>
</dbReference>
<evidence type="ECO:0000256" key="5">
    <source>
        <dbReference type="ARBA" id="ARBA00022741"/>
    </source>
</evidence>
<evidence type="ECO:0000256" key="11">
    <source>
        <dbReference type="ARBA" id="ARBA00031194"/>
    </source>
</evidence>